<keyword evidence="2" id="KW-1133">Transmembrane helix</keyword>
<keyword evidence="2" id="KW-0812">Transmembrane</keyword>
<dbReference type="InterPro" id="IPR036179">
    <property type="entry name" value="Ig-like_dom_sf"/>
</dbReference>
<dbReference type="NCBIfam" id="TIGR04183">
    <property type="entry name" value="Por_Secre_tail"/>
    <property type="match status" value="1"/>
</dbReference>
<dbReference type="Pfam" id="PF11617">
    <property type="entry name" value="Cu-binding_MopE"/>
    <property type="match status" value="1"/>
</dbReference>
<dbReference type="InterPro" id="IPR036116">
    <property type="entry name" value="FN3_sf"/>
</dbReference>
<dbReference type="InterPro" id="IPR003599">
    <property type="entry name" value="Ig_sub"/>
</dbReference>
<keyword evidence="1" id="KW-0732">Signal</keyword>
<dbReference type="InterPro" id="IPR003961">
    <property type="entry name" value="FN3_dom"/>
</dbReference>
<evidence type="ECO:0000256" key="2">
    <source>
        <dbReference type="SAM" id="Phobius"/>
    </source>
</evidence>
<protein>
    <submittedName>
        <fullName evidence="5">GEVED domain-containing protein</fullName>
    </submittedName>
</protein>
<dbReference type="InterPro" id="IPR008964">
    <property type="entry name" value="Invasin/intimin_cell_adhesion"/>
</dbReference>
<feature type="transmembrane region" description="Helical" evidence="2">
    <location>
        <begin position="38"/>
        <end position="57"/>
    </location>
</feature>
<reference evidence="5" key="1">
    <citation type="submission" date="2022-04" db="EMBL/GenBank/DDBJ databases">
        <title>Consumption of N2O by Flavobacterium azooxidireducens sp. nov. isolated from Decomposing Leaf Litter of Phragmites australis (Cav.).</title>
        <authorList>
            <person name="Behrendt U."/>
            <person name="Spanner T."/>
            <person name="Augustin J."/>
            <person name="Horn M.A."/>
            <person name="Kolb S."/>
            <person name="Ulrich A."/>
        </authorList>
    </citation>
    <scope>NUCLEOTIDE SEQUENCE</scope>
    <source>
        <strain evidence="5">IGB 4-14</strain>
    </source>
</reference>
<evidence type="ECO:0000259" key="4">
    <source>
        <dbReference type="PROSITE" id="PS50853"/>
    </source>
</evidence>
<gene>
    <name evidence="5" type="ORF">M0M57_08015</name>
</gene>
<dbReference type="CDD" id="cd00603">
    <property type="entry name" value="IPT_PCSR"/>
    <property type="match status" value="1"/>
</dbReference>
<feature type="domain" description="Fibronectin type-III" evidence="4">
    <location>
        <begin position="832"/>
        <end position="924"/>
    </location>
</feature>
<feature type="domain" description="Ig-like" evidence="3">
    <location>
        <begin position="1897"/>
        <end position="2007"/>
    </location>
</feature>
<dbReference type="SUPFAM" id="SSF81296">
    <property type="entry name" value="E set domains"/>
    <property type="match status" value="1"/>
</dbReference>
<dbReference type="Gene3D" id="2.60.120.200">
    <property type="match status" value="2"/>
</dbReference>
<dbReference type="Pfam" id="PF20009">
    <property type="entry name" value="GEVED"/>
    <property type="match status" value="1"/>
</dbReference>
<keyword evidence="2" id="KW-0472">Membrane</keyword>
<dbReference type="InterPro" id="IPR013783">
    <property type="entry name" value="Ig-like_fold"/>
</dbReference>
<dbReference type="InterPro" id="IPR045474">
    <property type="entry name" value="GEVED"/>
</dbReference>
<dbReference type="SUPFAM" id="SSF49265">
    <property type="entry name" value="Fibronectin type III"/>
    <property type="match status" value="1"/>
</dbReference>
<proteinExistence type="predicted"/>
<accession>A0ABY4KLW8</accession>
<organism evidence="5 6">
    <name type="scientific">Flavobacterium azooxidireducens</name>
    <dbReference type="NCBI Taxonomy" id="1871076"/>
    <lineage>
        <taxon>Bacteria</taxon>
        <taxon>Pseudomonadati</taxon>
        <taxon>Bacteroidota</taxon>
        <taxon>Flavobacteriia</taxon>
        <taxon>Flavobacteriales</taxon>
        <taxon>Flavobacteriaceae</taxon>
        <taxon>Flavobacterium</taxon>
    </lineage>
</organism>
<dbReference type="Proteomes" id="UP000830583">
    <property type="component" value="Chromosome"/>
</dbReference>
<dbReference type="RefSeq" id="WP_248436658.1">
    <property type="nucleotide sequence ID" value="NZ_CP096205.1"/>
</dbReference>
<dbReference type="PROSITE" id="PS50853">
    <property type="entry name" value="FN3"/>
    <property type="match status" value="1"/>
</dbReference>
<sequence>MTKYYNSLSWRLGTSLKTREPDGDKNPYVSSFFATKKVWHLMFLFLILNIFSLDSFAQITVGAGNTSNGNGPFSSCWGYSYHQQIYLQPTINTAGNITSLSFTSAGIIPTTATGGTPNTPQGANTAFRIYLGHTTKADFATNNDWEPLANLTLVYDGSVTMPTSSGQVITINLTVPFAYNNTDNLILAVDENSPGYSCTYNWLANTAQTNRNIYFRSDTINPDPTAPGTGARTTTTPQVVLGGLVPVLPPNCIASPTTPSNAGTGFNGSNLTWSGATGNPSGYTLYFGTDGGGTLAPTNLVNGSALGLTNTYAIPPGTLSPSTTYYWQVIPTNNNGAATGCAIWSFTTANLPNCVTTQTPANLATNVALNTALSWSSVAGASSYDVFLGTSSPAAFYANATGTSTPLVATLLANTEYFYKIVPKNALGSATSCVEGSFTTGSSFIYCNPTYSLGCGTDAITNVVLGSLSNASGCTASPHYTFYNALTVPTLQRGVNQNISISFGTDSNQYSAVWVDFNQNGTFEASEGFLATGNAGASGTAVITINVPLGAVLGNTRLRVRGGDDSPLTTSMACGASASSYGETEDYIVTITEAPVCLPPTAFTANVLGDSVNLNWSSTGSDFQIEYGLSGFTLGTGTTVLASGISTTIEELTLEQAYQTYIRQDCGVDGFSSWVGPITFTPSNSVTNTSGNISTLLVAVEPTPSTFSTCPGTLSITVPTGKWIASLAVEYSMTAVGDLFDEGWMSEQRSFIYSPTLGVGEATVAAGAGDSTGTFNYSRNLPFAEQATGTITFQLHAFRGYGGSGCGTTFNLVNNGTWKLTPVFEDIPSCFAVSASSIVVVPSAVDSASITWNAPSSPPAVGYEWAMTTSATPPTSGTFTATTSAEAGSLAIGTSYYVHVRGVCEEGVDYSAWRTSAIYNTPCISTTVPYFMGFEVAENTSCLLYQDLNGVSTWNVFTGTSTSASTGTNSMQYQWNASVPGNDWFFLQGLTLDANANYRFKFKYKASDGPTYVENLEVKYGTLPTASEMTSGTLATLTGINSALASPFSEFTIDFSPATTGVYYIGFHNFSAADNAFLYIDDISVDFVPPVFTSFEPATACSDDLNETTITITGSNLSDISEIEINGSSYPFTVVNDTTITVDLDENVTTGVITISDGFSTVNSATLFEVFNSPDVDPITAPDTALCMPNTLLLTSTSGGSWSSSDETIATVVGGTVSGVSPGTVTISYSITDNGCTTTVTYDVTINAPVVINSFTPSQTVVTGNNATFSVTASGTGLTYQWFAFDGIDTYQLDDLLSLYGESYTGSTTSSLVIGSVPGDMNGFEFYCEVSGVSPCTPETTTPNSILNVGDTGISSDPVNAALCDGGSTTFTVVRSGDDAEEDITYSWEYDADGTENWLPVTDGDLDGMTISDAETNVLSVSTITLVHDGYRFRGVVTGPANAATSNPATLTVNEGVSISDQPDSTLVCRINTTANFSVATGGVVSGIQWQSSPNGVDTWTNVGTGASLSVNVTPASSVGVTYYRAVVSGTSPCLPLNSDVVTLTVQQPTISVTPSSASYCVPSDPVSLTASGAATYTWSPATGLSATTGDTVLASPASTTTYTVTGVDADGCSNTTTVTVTVNNAVLATATATPDTVCPEANVQLDVTPTQGSKNISAYKFTRTTSTYSALTGATTFSISAGAGTADDGYSALLGIGFNFNFGGNNFTQFRVSSNGAVYLGGAPAATSYAALGADSNVIAFNSRDLNNSGAVYSYVVDGVAPNRILKIQATNFYRYNTPAHTGNAQVWLHETSNLVEIRYGAYNQAWTSAGVQVGLRGTSSAATQIRSISSTTWAAITDASASTSSSATITQGTTNQVVSGTLFRFTPDYSDQFTYSWTSEPAGFTSSVKNPIANPTEDTTYTVTVTGASGCSTTSEVAVSVISGAEIETQPVSLVQCAGTNATFTVEASGPGITYQWRKGGASIDGATSATLQLNNISASDDASYDVVVTPLCGEPVTSDAVTLTVNPLPTAVATNNGPVCEGGTVNLTGSSDVGVTFSWTGPNGFTSTDQNPTISDVTLAASGTYTFTATSADNCSSTGSTEVLISPSLVLAITPSANPINVCEGDLQQLTVSTSTTSVILTENFNGAASGWTTQNLTTGGSNQAATAWTLRPSPYTIAGTFGATLSSNDTSQFMLTDSDIGGSGSVTDTRLQSPAFSTVGYNSVNISFYHYYRIPATFAGLEYSLNGTTWTTLKTYTTVQGAPTGFVQDNIVLPAAALNQAVVYVRFRYDATWQYYWAVDNFVVSGTPIPNVTWSPATDLYTDASGTISYTGGNAATVYARISTTSPTSYTATAVSSFGCESEAIVSLSVTPATTWYADTDGDGFGNDAVTLQACTQPVGYVAVGGDCNDNANTIYPGATEICYDGILQNCNGDLNDGCPVVLTQIRPYFCGTTLQFVNSSILADTPTGLPVGATITGYRYEITNLSTTAVREVEKTIAMIRINETDIAGFNTAYSIRVMVRINNEWQDYGTACTILTPAIPTTAVSTVCGQVLPSLQSTIYATTVVSSTGYEFEVSRMEGGVAVETTTIERSVNNFKLTLLSGIQYVYASEYQVRVRVKANVNGIEGWSNYGAVCSVYTPEAPEAAIDGCGGEEGIAPAALNTPIYATPLTGATQYRFTLSDGVSYNQVYTTSARFFRLSNFNALQTLTPGGNYSVTVEAEIYGYFYPGKDCNILVPGGGLRSNLVKTEETINLPTDFKAVAYPNPFANSFAVDVRTSNTEKVSLTVYDMAGRLLEVKEVNASEVANYQFGDRYPSGVYNMIVTQGEETRTVRVVKQ</sequence>
<dbReference type="InterPro" id="IPR014756">
    <property type="entry name" value="Ig_E-set"/>
</dbReference>
<keyword evidence="6" id="KW-1185">Reference proteome</keyword>
<dbReference type="EMBL" id="CP096205">
    <property type="protein sequence ID" value="UPQ80773.1"/>
    <property type="molecule type" value="Genomic_DNA"/>
</dbReference>
<evidence type="ECO:0000313" key="6">
    <source>
        <dbReference type="Proteomes" id="UP000830583"/>
    </source>
</evidence>
<name>A0ABY4KLW8_9FLAO</name>
<dbReference type="SUPFAM" id="SSF48726">
    <property type="entry name" value="Immunoglobulin"/>
    <property type="match status" value="2"/>
</dbReference>
<dbReference type="PROSITE" id="PS50835">
    <property type="entry name" value="IG_LIKE"/>
    <property type="match status" value="1"/>
</dbReference>
<evidence type="ECO:0000259" key="3">
    <source>
        <dbReference type="PROSITE" id="PS50835"/>
    </source>
</evidence>
<evidence type="ECO:0000256" key="1">
    <source>
        <dbReference type="ARBA" id="ARBA00022729"/>
    </source>
</evidence>
<dbReference type="InterPro" id="IPR007110">
    <property type="entry name" value="Ig-like_dom"/>
</dbReference>
<evidence type="ECO:0000313" key="5">
    <source>
        <dbReference type="EMBL" id="UPQ80773.1"/>
    </source>
</evidence>
<dbReference type="Gene3D" id="2.60.40.10">
    <property type="entry name" value="Immunoglobulins"/>
    <property type="match status" value="7"/>
</dbReference>
<dbReference type="InterPro" id="IPR026444">
    <property type="entry name" value="Secre_tail"/>
</dbReference>
<dbReference type="SUPFAM" id="SSF49373">
    <property type="entry name" value="Invasin/intimin cell-adhesion fragments"/>
    <property type="match status" value="1"/>
</dbReference>
<dbReference type="InterPro" id="IPR021655">
    <property type="entry name" value="Put_metal-bd"/>
</dbReference>
<dbReference type="SMART" id="SM00409">
    <property type="entry name" value="IG"/>
    <property type="match status" value="3"/>
</dbReference>
<dbReference type="Gene3D" id="2.60.40.1080">
    <property type="match status" value="1"/>
</dbReference>
<dbReference type="Pfam" id="PF18962">
    <property type="entry name" value="Por_Secre_tail"/>
    <property type="match status" value="1"/>
</dbReference>